<keyword evidence="3" id="KW-1185">Reference proteome</keyword>
<evidence type="ECO:0000256" key="1">
    <source>
        <dbReference type="SAM" id="MobiDB-lite"/>
    </source>
</evidence>
<sequence length="226" mass="24985">MQSIYLNVRLDPTPNPLLLVLRVLWDVQREPSLEVHVLERDLLRPVPNLVPQQQHKEEGNAKVRRDEARGVEAVNEIREAREHNDDDGHDEPIPAQVRLQGSAIRQRGAVDALPLESFVKPDARVQDDGPGQHAAHGAHVGKVSERGASRRVVRGSKEGQRCEHGANADADPRQTVRLARLAEILVEEAGRDAAHVESIQRATGDVEVADRRAPRTSQEGGVHDRG</sequence>
<dbReference type="EMBL" id="AMBO01000398">
    <property type="protein sequence ID" value="EKC98097.1"/>
    <property type="molecule type" value="Genomic_DNA"/>
</dbReference>
<protein>
    <submittedName>
        <fullName evidence="2">Uncharacterized protein</fullName>
    </submittedName>
</protein>
<feature type="region of interest" description="Disordered" evidence="1">
    <location>
        <begin position="122"/>
        <end position="170"/>
    </location>
</feature>
<organism evidence="2 3">
    <name type="scientific">Trichosporon asahii var. asahii (strain CBS 8904)</name>
    <name type="common">Yeast</name>
    <dbReference type="NCBI Taxonomy" id="1220162"/>
    <lineage>
        <taxon>Eukaryota</taxon>
        <taxon>Fungi</taxon>
        <taxon>Dikarya</taxon>
        <taxon>Basidiomycota</taxon>
        <taxon>Agaricomycotina</taxon>
        <taxon>Tremellomycetes</taxon>
        <taxon>Trichosporonales</taxon>
        <taxon>Trichosporonaceae</taxon>
        <taxon>Trichosporon</taxon>
    </lineage>
</organism>
<feature type="region of interest" description="Disordered" evidence="1">
    <location>
        <begin position="196"/>
        <end position="226"/>
    </location>
</feature>
<evidence type="ECO:0000313" key="2">
    <source>
        <dbReference type="EMBL" id="EKC98097.1"/>
    </source>
</evidence>
<dbReference type="InParanoid" id="K1VN38"/>
<evidence type="ECO:0000313" key="3">
    <source>
        <dbReference type="Proteomes" id="UP000006757"/>
    </source>
</evidence>
<gene>
    <name evidence="2" type="ORF">A1Q2_07643</name>
</gene>
<dbReference type="Proteomes" id="UP000006757">
    <property type="component" value="Unassembled WGS sequence"/>
</dbReference>
<name>K1VN38_TRIAC</name>
<dbReference type="AlphaFoldDB" id="K1VN38"/>
<comment type="caution">
    <text evidence="2">The sequence shown here is derived from an EMBL/GenBank/DDBJ whole genome shotgun (WGS) entry which is preliminary data.</text>
</comment>
<accession>K1VN38</accession>
<dbReference type="HOGENOM" id="CLU_1225534_0_0_1"/>
<reference evidence="2 3" key="1">
    <citation type="journal article" date="2012" name="Eukaryot. Cell">
        <title>Genome sequence of the Trichosporon asahii environmental strain CBS 8904.</title>
        <authorList>
            <person name="Yang R.Y."/>
            <person name="Li H.T."/>
            <person name="Zhu H."/>
            <person name="Zhou G.P."/>
            <person name="Wang M."/>
            <person name="Wang L."/>
        </authorList>
    </citation>
    <scope>NUCLEOTIDE SEQUENCE [LARGE SCALE GENOMIC DNA]</scope>
    <source>
        <strain evidence="2 3">CBS 8904</strain>
    </source>
</reference>
<proteinExistence type="predicted"/>
<feature type="compositionally biased region" description="Basic and acidic residues" evidence="1">
    <location>
        <begin position="155"/>
        <end position="170"/>
    </location>
</feature>